<feature type="region of interest" description="Disordered" evidence="1">
    <location>
        <begin position="482"/>
        <end position="597"/>
    </location>
</feature>
<dbReference type="InterPro" id="IPR000772">
    <property type="entry name" value="Ricin_B_lectin"/>
</dbReference>
<proteinExistence type="predicted"/>
<dbReference type="Gene3D" id="2.80.10.50">
    <property type="match status" value="1"/>
</dbReference>
<sequence>MQSPHPPRPPYPPLPGSPGESDRDLVAGLGGPHHIHHHAVALLLARHWRAARDYAIVCLASAGPTAQLVATAAFHEVLGRLAGGAIGGALRPQLLTAVRDSVRAWAADGIACATLPELRRPTGGRGLRATKPGTPERRQLAERAFRALPGGSQCLLWHTEVEAEPIHIPAGLLGIAPATAAAALERACEQFRAGCVRAHRELAPTRECRFYNRLLDVPLRRGGVLLPDVRQHLTVCAYCRSAAETFALFDDGLGQLLAETVLGWGARRYLDSRPGRGAAEEIPPAPVPDPVAAAPGGRHRTAPGGRHRTALALGVALTSLALLATVLVVRSWSDDNGVPAPGATWGAPAGRSTRPNGTADARSVTSPSAPTAASAGDPVEVAHGSLRDLRSGRCLDVRGELAGPAAGVGLVPCSSAATQQWSYRDDGLLRNAADPARCLAADPGTKSVVLAGCVVHPGEVTYDFTVRGEILPRGRAGLALAAGSGSGGASAGVGLAPRDGSPEQRWALDPDADGNGDGIRRPHAAPGGAGAPGGPGAPVAPAGPGADGGRGDASDGGGPPGDRRPGDPEGAAAGEGHDGAGGGPGEPGASGPADRTRIAQVRAERHRRRGDSVPPVPPVPPVLAGAAVRVAHGVRLPIAGPVAALLATAVRTLPR</sequence>
<organism evidence="3 4">
    <name type="scientific">Streptomyces alanosinicus</name>
    <dbReference type="NCBI Taxonomy" id="68171"/>
    <lineage>
        <taxon>Bacteria</taxon>
        <taxon>Bacillati</taxon>
        <taxon>Actinomycetota</taxon>
        <taxon>Actinomycetes</taxon>
        <taxon>Kitasatosporales</taxon>
        <taxon>Streptomycetaceae</taxon>
        <taxon>Streptomyces</taxon>
    </lineage>
</organism>
<feature type="compositionally biased region" description="Gly residues" evidence="1">
    <location>
        <begin position="527"/>
        <end position="536"/>
    </location>
</feature>
<dbReference type="Pfam" id="PF00652">
    <property type="entry name" value="Ricin_B_lectin"/>
    <property type="match status" value="1"/>
</dbReference>
<accession>A0A918YPV8</accession>
<feature type="region of interest" description="Disordered" evidence="1">
    <location>
        <begin position="337"/>
        <end position="379"/>
    </location>
</feature>
<protein>
    <submittedName>
        <fullName evidence="3">Hydrolase</fullName>
    </submittedName>
</protein>
<reference evidence="3" key="2">
    <citation type="submission" date="2020-09" db="EMBL/GenBank/DDBJ databases">
        <authorList>
            <person name="Sun Q."/>
            <person name="Ohkuma M."/>
        </authorList>
    </citation>
    <scope>NUCLEOTIDE SEQUENCE</scope>
    <source>
        <strain evidence="3">JCM 4714</strain>
    </source>
</reference>
<keyword evidence="4" id="KW-1185">Reference proteome</keyword>
<feature type="compositionally biased region" description="Low complexity" evidence="1">
    <location>
        <begin position="337"/>
        <end position="350"/>
    </location>
</feature>
<feature type="compositionally biased region" description="Gly residues" evidence="1">
    <location>
        <begin position="579"/>
        <end position="588"/>
    </location>
</feature>
<evidence type="ECO:0000313" key="4">
    <source>
        <dbReference type="Proteomes" id="UP000655443"/>
    </source>
</evidence>
<keyword evidence="3" id="KW-0378">Hydrolase</keyword>
<feature type="domain" description="Ricin B lectin" evidence="2">
    <location>
        <begin position="380"/>
        <end position="509"/>
    </location>
</feature>
<comment type="caution">
    <text evidence="3">The sequence shown here is derived from an EMBL/GenBank/DDBJ whole genome shotgun (WGS) entry which is preliminary data.</text>
</comment>
<dbReference type="PROSITE" id="PS50231">
    <property type="entry name" value="RICIN_B_LECTIN"/>
    <property type="match status" value="1"/>
</dbReference>
<gene>
    <name evidence="3" type="ORF">GCM10010339_61150</name>
</gene>
<evidence type="ECO:0000256" key="1">
    <source>
        <dbReference type="SAM" id="MobiDB-lite"/>
    </source>
</evidence>
<dbReference type="Proteomes" id="UP000655443">
    <property type="component" value="Unassembled WGS sequence"/>
</dbReference>
<dbReference type="EMBL" id="BMVG01000019">
    <property type="protein sequence ID" value="GHE09300.1"/>
    <property type="molecule type" value="Genomic_DNA"/>
</dbReference>
<dbReference type="GO" id="GO:0016787">
    <property type="term" value="F:hydrolase activity"/>
    <property type="evidence" value="ECO:0007669"/>
    <property type="project" value="UniProtKB-KW"/>
</dbReference>
<reference evidence="3" key="1">
    <citation type="journal article" date="2014" name="Int. J. Syst. Evol. Microbiol.">
        <title>Complete genome sequence of Corynebacterium casei LMG S-19264T (=DSM 44701T), isolated from a smear-ripened cheese.</title>
        <authorList>
            <consortium name="US DOE Joint Genome Institute (JGI-PGF)"/>
            <person name="Walter F."/>
            <person name="Albersmeier A."/>
            <person name="Kalinowski J."/>
            <person name="Ruckert C."/>
        </authorList>
    </citation>
    <scope>NUCLEOTIDE SEQUENCE</scope>
    <source>
        <strain evidence="3">JCM 4714</strain>
    </source>
</reference>
<feature type="region of interest" description="Disordered" evidence="1">
    <location>
        <begin position="275"/>
        <end position="305"/>
    </location>
</feature>
<dbReference type="SMART" id="SM00458">
    <property type="entry name" value="RICIN"/>
    <property type="match status" value="1"/>
</dbReference>
<evidence type="ECO:0000259" key="2">
    <source>
        <dbReference type="SMART" id="SM00458"/>
    </source>
</evidence>
<feature type="region of interest" description="Disordered" evidence="1">
    <location>
        <begin position="1"/>
        <end position="30"/>
    </location>
</feature>
<feature type="compositionally biased region" description="Low complexity" evidence="1">
    <location>
        <begin position="363"/>
        <end position="375"/>
    </location>
</feature>
<dbReference type="RefSeq" id="WP_189956850.1">
    <property type="nucleotide sequence ID" value="NZ_BMVG01000019.1"/>
</dbReference>
<feature type="compositionally biased region" description="Pro residues" evidence="1">
    <location>
        <begin position="1"/>
        <end position="16"/>
    </location>
</feature>
<dbReference type="InterPro" id="IPR035992">
    <property type="entry name" value="Ricin_B-like_lectins"/>
</dbReference>
<dbReference type="AlphaFoldDB" id="A0A918YPV8"/>
<name>A0A918YPV8_9ACTN</name>
<dbReference type="SUPFAM" id="SSF50370">
    <property type="entry name" value="Ricin B-like lectins"/>
    <property type="match status" value="1"/>
</dbReference>
<evidence type="ECO:0000313" key="3">
    <source>
        <dbReference type="EMBL" id="GHE09300.1"/>
    </source>
</evidence>